<protein>
    <recommendedName>
        <fullName evidence="4">Lipoprotein</fullName>
    </recommendedName>
</protein>
<gene>
    <name evidence="2" type="ORF">SAMN04489716_7235</name>
</gene>
<dbReference type="PROSITE" id="PS51257">
    <property type="entry name" value="PROKAR_LIPOPROTEIN"/>
    <property type="match status" value="1"/>
</dbReference>
<organism evidence="2 3">
    <name type="scientific">Actinoplanes derwentensis</name>
    <dbReference type="NCBI Taxonomy" id="113562"/>
    <lineage>
        <taxon>Bacteria</taxon>
        <taxon>Bacillati</taxon>
        <taxon>Actinomycetota</taxon>
        <taxon>Actinomycetes</taxon>
        <taxon>Micromonosporales</taxon>
        <taxon>Micromonosporaceae</taxon>
        <taxon>Actinoplanes</taxon>
    </lineage>
</organism>
<dbReference type="EMBL" id="LT629758">
    <property type="protein sequence ID" value="SDT75228.1"/>
    <property type="molecule type" value="Genomic_DNA"/>
</dbReference>
<dbReference type="OrthoDB" id="5184325at2"/>
<proteinExistence type="predicted"/>
<evidence type="ECO:0008006" key="4">
    <source>
        <dbReference type="Google" id="ProtNLM"/>
    </source>
</evidence>
<dbReference type="RefSeq" id="WP_092551529.1">
    <property type="nucleotide sequence ID" value="NZ_BOMJ01000007.1"/>
</dbReference>
<feature type="region of interest" description="Disordered" evidence="1">
    <location>
        <begin position="230"/>
        <end position="251"/>
    </location>
</feature>
<evidence type="ECO:0000313" key="3">
    <source>
        <dbReference type="Proteomes" id="UP000198688"/>
    </source>
</evidence>
<dbReference type="STRING" id="113562.SAMN04489716_7235"/>
<evidence type="ECO:0000313" key="2">
    <source>
        <dbReference type="EMBL" id="SDT75228.1"/>
    </source>
</evidence>
<feature type="region of interest" description="Disordered" evidence="1">
    <location>
        <begin position="23"/>
        <end position="43"/>
    </location>
</feature>
<dbReference type="AlphaFoldDB" id="A0A1H2CXJ3"/>
<sequence length="251" mass="25607">MRIPSALTVVLLAVGLTGCGDGDTPDAAPASSAPAPVTGPEPGARDELAGLAALAMDRRYAALYSLTDGSGPAREVVAAVAADGTWRVDIPGGALGGTAGVTVIRVAAGVYQCTLSTPAQPVSSTCVRVAEKGDRVPRKYDPRVQRLFRQWLKVLTDQKQPLAVSAVQPLEGAQGTCYSVDSVTASLDAPIDVGIYCYAPDGLLTAARVDFGTLTLVRQVEGPATLQLPGPEVAGQPMGMTAQPTGVVPSA</sequence>
<evidence type="ECO:0000256" key="1">
    <source>
        <dbReference type="SAM" id="MobiDB-lite"/>
    </source>
</evidence>
<accession>A0A1H2CXJ3</accession>
<name>A0A1H2CXJ3_9ACTN</name>
<dbReference type="Proteomes" id="UP000198688">
    <property type="component" value="Chromosome I"/>
</dbReference>
<feature type="compositionally biased region" description="Low complexity" evidence="1">
    <location>
        <begin position="25"/>
        <end position="40"/>
    </location>
</feature>
<keyword evidence="3" id="KW-1185">Reference proteome</keyword>
<reference evidence="2 3" key="1">
    <citation type="submission" date="2016-10" db="EMBL/GenBank/DDBJ databases">
        <authorList>
            <person name="de Groot N.N."/>
        </authorList>
    </citation>
    <scope>NUCLEOTIDE SEQUENCE [LARGE SCALE GENOMIC DNA]</scope>
    <source>
        <strain evidence="2 3">DSM 43941</strain>
    </source>
</reference>